<accession>A0AAD6AID5</accession>
<dbReference type="AlphaFoldDB" id="A0AAD6AID5"/>
<feature type="region of interest" description="Disordered" evidence="1">
    <location>
        <begin position="77"/>
        <end position="127"/>
    </location>
</feature>
<organism evidence="2 3">
    <name type="scientific">Pogonophryne albipinna</name>
    <dbReference type="NCBI Taxonomy" id="1090488"/>
    <lineage>
        <taxon>Eukaryota</taxon>
        <taxon>Metazoa</taxon>
        <taxon>Chordata</taxon>
        <taxon>Craniata</taxon>
        <taxon>Vertebrata</taxon>
        <taxon>Euteleostomi</taxon>
        <taxon>Actinopterygii</taxon>
        <taxon>Neopterygii</taxon>
        <taxon>Teleostei</taxon>
        <taxon>Neoteleostei</taxon>
        <taxon>Acanthomorphata</taxon>
        <taxon>Eupercaria</taxon>
        <taxon>Perciformes</taxon>
        <taxon>Notothenioidei</taxon>
        <taxon>Pogonophryne</taxon>
    </lineage>
</organism>
<name>A0AAD6AID5_9TELE</name>
<proteinExistence type="predicted"/>
<reference evidence="2" key="1">
    <citation type="submission" date="2022-11" db="EMBL/GenBank/DDBJ databases">
        <title>Chromosome-level genome of Pogonophryne albipinna.</title>
        <authorList>
            <person name="Jo E."/>
        </authorList>
    </citation>
    <scope>NUCLEOTIDE SEQUENCE</scope>
    <source>
        <strain evidence="2">SGF0006</strain>
        <tissue evidence="2">Muscle</tissue>
    </source>
</reference>
<evidence type="ECO:0000313" key="2">
    <source>
        <dbReference type="EMBL" id="KAJ4925955.1"/>
    </source>
</evidence>
<comment type="caution">
    <text evidence="2">The sequence shown here is derived from an EMBL/GenBank/DDBJ whole genome shotgun (WGS) entry which is preliminary data.</text>
</comment>
<dbReference type="EMBL" id="JAPTMU010000020">
    <property type="protein sequence ID" value="KAJ4925955.1"/>
    <property type="molecule type" value="Genomic_DNA"/>
</dbReference>
<dbReference type="Proteomes" id="UP001219934">
    <property type="component" value="Unassembled WGS sequence"/>
</dbReference>
<evidence type="ECO:0000256" key="1">
    <source>
        <dbReference type="SAM" id="MobiDB-lite"/>
    </source>
</evidence>
<protein>
    <submittedName>
        <fullName evidence="2">Uncharacterized protein</fullName>
    </submittedName>
</protein>
<sequence>MKLWKCVEVHTLHTEEGFGESQPSHITVKAHPIILLPSRILGDPFSDRSCCWVVEMNGACEAHFTLFRIRVSLSLPGGNKQAGPRRISSPPVPQTPPPPDGMCEESRSPIGPGSCRSPLIPDALMGR</sequence>
<keyword evidence="3" id="KW-1185">Reference proteome</keyword>
<evidence type="ECO:0000313" key="3">
    <source>
        <dbReference type="Proteomes" id="UP001219934"/>
    </source>
</evidence>
<gene>
    <name evidence="2" type="ORF">JOQ06_008140</name>
</gene>
<feature type="compositionally biased region" description="Pro residues" evidence="1">
    <location>
        <begin position="90"/>
        <end position="100"/>
    </location>
</feature>